<dbReference type="Gene3D" id="1.20.910.10">
    <property type="entry name" value="Heme oxygenase-like"/>
    <property type="match status" value="1"/>
</dbReference>
<dbReference type="GO" id="GO:0050334">
    <property type="term" value="F:thiaminase activity"/>
    <property type="evidence" value="ECO:0007669"/>
    <property type="project" value="InterPro"/>
</dbReference>
<gene>
    <name evidence="2" type="ORF">GBAR_LOCUS7323</name>
</gene>
<dbReference type="PANTHER" id="PTHR43198:SF2">
    <property type="entry name" value="SI:CH1073-67J19.1-RELATED"/>
    <property type="match status" value="1"/>
</dbReference>
<dbReference type="InterPro" id="IPR027574">
    <property type="entry name" value="Thiaminase_II"/>
</dbReference>
<protein>
    <submittedName>
        <fullName evidence="2">Aminopyrimidine aminohydrolase</fullName>
    </submittedName>
</protein>
<dbReference type="GO" id="GO:0005829">
    <property type="term" value="C:cytosol"/>
    <property type="evidence" value="ECO:0007669"/>
    <property type="project" value="TreeGrafter"/>
</dbReference>
<dbReference type="AlphaFoldDB" id="A0AA35WFA8"/>
<keyword evidence="3" id="KW-1185">Reference proteome</keyword>
<comment type="caution">
    <text evidence="2">The sequence shown here is derived from an EMBL/GenBank/DDBJ whole genome shotgun (WGS) entry which is preliminary data.</text>
</comment>
<name>A0AA35WFA8_GEOBA</name>
<sequence length="222" mass="25011">MSFCEEIENESALQREAMANHPFVRGIGDGTLPLDRFRHFITQDYVYVVDFARCLALGVAKAPDLETMGWFARAVDYILNTEMDLHRSYCAGFGITEADLDATKHAPTTYSYTSYLLRVAHQGSFGELVASLLPCIWGYWQVGKRLADQGEPENAPGYAKWIRMYAASEFQAVAEEARSICDRVASTAGPAEIAAMKEAYITCTRYEQAFWEMGWTLQDWPV</sequence>
<dbReference type="SUPFAM" id="SSF48613">
    <property type="entry name" value="Heme oxygenase-like"/>
    <property type="match status" value="1"/>
</dbReference>
<dbReference type="InterPro" id="IPR050967">
    <property type="entry name" value="Thiamine_Salvage_TenA"/>
</dbReference>
<reference evidence="2" key="1">
    <citation type="submission" date="2023-03" db="EMBL/GenBank/DDBJ databases">
        <authorList>
            <person name="Steffen K."/>
            <person name="Cardenas P."/>
        </authorList>
    </citation>
    <scope>NUCLEOTIDE SEQUENCE</scope>
</reference>
<dbReference type="InterPro" id="IPR016084">
    <property type="entry name" value="Haem_Oase-like_multi-hlx"/>
</dbReference>
<evidence type="ECO:0000313" key="2">
    <source>
        <dbReference type="EMBL" id="CAI8011322.1"/>
    </source>
</evidence>
<proteinExistence type="predicted"/>
<dbReference type="NCBIfam" id="TIGR04306">
    <property type="entry name" value="salvage_TenA"/>
    <property type="match status" value="1"/>
</dbReference>
<dbReference type="InterPro" id="IPR004305">
    <property type="entry name" value="Thiaminase-2/PQQC"/>
</dbReference>
<evidence type="ECO:0000259" key="1">
    <source>
        <dbReference type="Pfam" id="PF03070"/>
    </source>
</evidence>
<dbReference type="Pfam" id="PF03070">
    <property type="entry name" value="TENA_THI-4"/>
    <property type="match status" value="1"/>
</dbReference>
<evidence type="ECO:0000313" key="3">
    <source>
        <dbReference type="Proteomes" id="UP001174909"/>
    </source>
</evidence>
<dbReference type="EMBL" id="CASHTH010001096">
    <property type="protein sequence ID" value="CAI8011322.1"/>
    <property type="molecule type" value="Genomic_DNA"/>
</dbReference>
<dbReference type="GO" id="GO:0006772">
    <property type="term" value="P:thiamine metabolic process"/>
    <property type="evidence" value="ECO:0007669"/>
    <property type="project" value="InterPro"/>
</dbReference>
<dbReference type="PANTHER" id="PTHR43198">
    <property type="entry name" value="BIFUNCTIONAL TH2 PROTEIN"/>
    <property type="match status" value="1"/>
</dbReference>
<feature type="domain" description="Thiaminase-2/PQQC" evidence="1">
    <location>
        <begin position="17"/>
        <end position="215"/>
    </location>
</feature>
<dbReference type="Proteomes" id="UP001174909">
    <property type="component" value="Unassembled WGS sequence"/>
</dbReference>
<dbReference type="CDD" id="cd19366">
    <property type="entry name" value="TenA_C_BhTenA-like"/>
    <property type="match status" value="1"/>
</dbReference>
<organism evidence="2 3">
    <name type="scientific">Geodia barretti</name>
    <name type="common">Barrett's horny sponge</name>
    <dbReference type="NCBI Taxonomy" id="519541"/>
    <lineage>
        <taxon>Eukaryota</taxon>
        <taxon>Metazoa</taxon>
        <taxon>Porifera</taxon>
        <taxon>Demospongiae</taxon>
        <taxon>Heteroscleromorpha</taxon>
        <taxon>Tetractinellida</taxon>
        <taxon>Astrophorina</taxon>
        <taxon>Geodiidae</taxon>
        <taxon>Geodia</taxon>
    </lineage>
</organism>
<accession>A0AA35WFA8</accession>